<evidence type="ECO:0000256" key="1">
    <source>
        <dbReference type="SAM" id="Coils"/>
    </source>
</evidence>
<evidence type="ECO:0000313" key="2">
    <source>
        <dbReference type="EMBL" id="SBP43407.1"/>
    </source>
</evidence>
<dbReference type="Gene3D" id="3.30.70.1820">
    <property type="entry name" value="L1 transposable element, RRM domain"/>
    <property type="match status" value="1"/>
</dbReference>
<organism evidence="2">
    <name type="scientific">Nothobranchius furzeri</name>
    <name type="common">Turquoise killifish</name>
    <dbReference type="NCBI Taxonomy" id="105023"/>
    <lineage>
        <taxon>Eukaryota</taxon>
        <taxon>Metazoa</taxon>
        <taxon>Chordata</taxon>
        <taxon>Craniata</taxon>
        <taxon>Vertebrata</taxon>
        <taxon>Euteleostomi</taxon>
        <taxon>Actinopterygii</taxon>
        <taxon>Neopterygii</taxon>
        <taxon>Teleostei</taxon>
        <taxon>Neoteleostei</taxon>
        <taxon>Acanthomorphata</taxon>
        <taxon>Ovalentaria</taxon>
        <taxon>Atherinomorphae</taxon>
        <taxon>Cyprinodontiformes</taxon>
        <taxon>Nothobranchiidae</taxon>
        <taxon>Nothobranchius</taxon>
    </lineage>
</organism>
<sequence>MTTRPALPSLDENATISDQQLTELEDKYYTMQKENNLMKEKLADLEGHNRRHNVRIVGLPENFGGPRPTVFYFELLVEVFGGGTFSSPPEVDRANRTAAPKPPLGGRPRPVLLCLHRYQVKDVIICEACRRGGSFLQGPFDLHL</sequence>
<feature type="coiled-coil region" evidence="1">
    <location>
        <begin position="21"/>
        <end position="51"/>
    </location>
</feature>
<dbReference type="EMBL" id="HADY01004922">
    <property type="protein sequence ID" value="SBP43407.1"/>
    <property type="molecule type" value="Transcribed_RNA"/>
</dbReference>
<dbReference type="AlphaFoldDB" id="A0A1A7ZKQ0"/>
<reference evidence="2" key="2">
    <citation type="submission" date="2016-06" db="EMBL/GenBank/DDBJ databases">
        <title>The genome of a short-lived fish provides insights into sex chromosome evolution and the genetic control of aging.</title>
        <authorList>
            <person name="Reichwald K."/>
            <person name="Felder M."/>
            <person name="Petzold A."/>
            <person name="Koch P."/>
            <person name="Groth M."/>
            <person name="Platzer M."/>
        </authorList>
    </citation>
    <scope>NUCLEOTIDE SEQUENCE</scope>
    <source>
        <tissue evidence="2">Brain</tissue>
    </source>
</reference>
<accession>A0A1A7ZKQ0</accession>
<protein>
    <submittedName>
        <fullName evidence="2">Uncharacterized protein</fullName>
    </submittedName>
</protein>
<dbReference type="InterPro" id="IPR004244">
    <property type="entry name" value="Transposase_22"/>
</dbReference>
<name>A0A1A7ZKQ0_NOTFU</name>
<gene>
    <name evidence="2" type="primary">Nfu_g_1_002149</name>
</gene>
<keyword evidence="1" id="KW-0175">Coiled coil</keyword>
<reference evidence="2" key="1">
    <citation type="submission" date="2016-05" db="EMBL/GenBank/DDBJ databases">
        <authorList>
            <person name="Lavstsen T."/>
            <person name="Jespersen J.S."/>
        </authorList>
    </citation>
    <scope>NUCLEOTIDE SEQUENCE</scope>
    <source>
        <tissue evidence="2">Brain</tissue>
    </source>
</reference>
<proteinExistence type="predicted"/>
<dbReference type="PANTHER" id="PTHR11505">
    <property type="entry name" value="L1 TRANSPOSABLE ELEMENT-RELATED"/>
    <property type="match status" value="1"/>
</dbReference>